<reference evidence="1" key="2">
    <citation type="journal article" date="2022" name="New Phytol.">
        <title>Evolutionary transition to the ectomycorrhizal habit in the genomes of a hyperdiverse lineage of mushroom-forming fungi.</title>
        <authorList>
            <person name="Looney B."/>
            <person name="Miyauchi S."/>
            <person name="Morin E."/>
            <person name="Drula E."/>
            <person name="Courty P.E."/>
            <person name="Kohler A."/>
            <person name="Kuo A."/>
            <person name="LaButti K."/>
            <person name="Pangilinan J."/>
            <person name="Lipzen A."/>
            <person name="Riley R."/>
            <person name="Andreopoulos W."/>
            <person name="He G."/>
            <person name="Johnson J."/>
            <person name="Nolan M."/>
            <person name="Tritt A."/>
            <person name="Barry K.W."/>
            <person name="Grigoriev I.V."/>
            <person name="Nagy L.G."/>
            <person name="Hibbett D."/>
            <person name="Henrissat B."/>
            <person name="Matheny P.B."/>
            <person name="Labbe J."/>
            <person name="Martin F.M."/>
        </authorList>
    </citation>
    <scope>NUCLEOTIDE SEQUENCE</scope>
    <source>
        <strain evidence="1">EC-137</strain>
    </source>
</reference>
<feature type="non-terminal residue" evidence="1">
    <location>
        <position position="1"/>
    </location>
</feature>
<sequence length="155" mass="17354">RRIESHGRNLSARYEQLERSVRSKKTLEGYLAQTHTANVSISSESGRLSSEAKLAQTFHGLIIPDKPVEPAPDECCMSGCAVCIYDLYEESMESYRRALDRVRSSLVGMNIPSSTWPTEIRLPGFGTASEKGQPSSQKGIVLDAFEEMERRLQEK</sequence>
<gene>
    <name evidence="1" type="ORF">K488DRAFT_21962</name>
</gene>
<name>A0ACB8QZZ8_9AGAM</name>
<dbReference type="EMBL" id="MU273465">
    <property type="protein sequence ID" value="KAI0037235.1"/>
    <property type="molecule type" value="Genomic_DNA"/>
</dbReference>
<proteinExistence type="predicted"/>
<reference evidence="1" key="1">
    <citation type="submission" date="2021-02" db="EMBL/GenBank/DDBJ databases">
        <authorList>
            <consortium name="DOE Joint Genome Institute"/>
            <person name="Ahrendt S."/>
            <person name="Looney B.P."/>
            <person name="Miyauchi S."/>
            <person name="Morin E."/>
            <person name="Drula E."/>
            <person name="Courty P.E."/>
            <person name="Chicoki N."/>
            <person name="Fauchery L."/>
            <person name="Kohler A."/>
            <person name="Kuo A."/>
            <person name="Labutti K."/>
            <person name="Pangilinan J."/>
            <person name="Lipzen A."/>
            <person name="Riley R."/>
            <person name="Andreopoulos W."/>
            <person name="He G."/>
            <person name="Johnson J."/>
            <person name="Barry K.W."/>
            <person name="Grigoriev I.V."/>
            <person name="Nagy L."/>
            <person name="Hibbett D."/>
            <person name="Henrissat B."/>
            <person name="Matheny P.B."/>
            <person name="Labbe J."/>
            <person name="Martin F."/>
        </authorList>
    </citation>
    <scope>NUCLEOTIDE SEQUENCE</scope>
    <source>
        <strain evidence="1">EC-137</strain>
    </source>
</reference>
<feature type="non-terminal residue" evidence="1">
    <location>
        <position position="155"/>
    </location>
</feature>
<keyword evidence="2" id="KW-1185">Reference proteome</keyword>
<evidence type="ECO:0000313" key="2">
    <source>
        <dbReference type="Proteomes" id="UP000814128"/>
    </source>
</evidence>
<organism evidence="1 2">
    <name type="scientific">Vararia minispora EC-137</name>
    <dbReference type="NCBI Taxonomy" id="1314806"/>
    <lineage>
        <taxon>Eukaryota</taxon>
        <taxon>Fungi</taxon>
        <taxon>Dikarya</taxon>
        <taxon>Basidiomycota</taxon>
        <taxon>Agaricomycotina</taxon>
        <taxon>Agaricomycetes</taxon>
        <taxon>Russulales</taxon>
        <taxon>Lachnocladiaceae</taxon>
        <taxon>Vararia</taxon>
    </lineage>
</organism>
<accession>A0ACB8QZZ8</accession>
<comment type="caution">
    <text evidence="1">The sequence shown here is derived from an EMBL/GenBank/DDBJ whole genome shotgun (WGS) entry which is preliminary data.</text>
</comment>
<protein>
    <submittedName>
        <fullName evidence="1">Oxidoreductase-like protein</fullName>
    </submittedName>
</protein>
<evidence type="ECO:0000313" key="1">
    <source>
        <dbReference type="EMBL" id="KAI0037235.1"/>
    </source>
</evidence>
<dbReference type="Proteomes" id="UP000814128">
    <property type="component" value="Unassembled WGS sequence"/>
</dbReference>